<protein>
    <submittedName>
        <fullName evidence="1">Uncharacterized protein</fullName>
    </submittedName>
</protein>
<reference evidence="1" key="1">
    <citation type="submission" date="2014-09" db="EMBL/GenBank/DDBJ databases">
        <authorList>
            <person name="Magalhaes I.L.F."/>
            <person name="Oliveira U."/>
            <person name="Santos F.R."/>
            <person name="Vidigal T.H.D.A."/>
            <person name="Brescovit A.D."/>
            <person name="Santos A.J."/>
        </authorList>
    </citation>
    <scope>NUCLEOTIDE SEQUENCE</scope>
    <source>
        <tissue evidence="1">Shoot tissue taken approximately 20 cm above the soil surface</tissue>
    </source>
</reference>
<dbReference type="EMBL" id="GBRH01183533">
    <property type="protein sequence ID" value="JAE14363.1"/>
    <property type="molecule type" value="Transcribed_RNA"/>
</dbReference>
<dbReference type="AlphaFoldDB" id="A0A0A9G150"/>
<name>A0A0A9G150_ARUDO</name>
<proteinExistence type="predicted"/>
<accession>A0A0A9G150</accession>
<sequence>MLTKEGDFNNNIKSFSLLSLLLMDSSRFSLM</sequence>
<evidence type="ECO:0000313" key="1">
    <source>
        <dbReference type="EMBL" id="JAE14363.1"/>
    </source>
</evidence>
<reference evidence="1" key="2">
    <citation type="journal article" date="2015" name="Data Brief">
        <title>Shoot transcriptome of the giant reed, Arundo donax.</title>
        <authorList>
            <person name="Barrero R.A."/>
            <person name="Guerrero F.D."/>
            <person name="Moolhuijzen P."/>
            <person name="Goolsby J.A."/>
            <person name="Tidwell J."/>
            <person name="Bellgard S.E."/>
            <person name="Bellgard M.I."/>
        </authorList>
    </citation>
    <scope>NUCLEOTIDE SEQUENCE</scope>
    <source>
        <tissue evidence="1">Shoot tissue taken approximately 20 cm above the soil surface</tissue>
    </source>
</reference>
<organism evidence="1">
    <name type="scientific">Arundo donax</name>
    <name type="common">Giant reed</name>
    <name type="synonym">Donax arundinaceus</name>
    <dbReference type="NCBI Taxonomy" id="35708"/>
    <lineage>
        <taxon>Eukaryota</taxon>
        <taxon>Viridiplantae</taxon>
        <taxon>Streptophyta</taxon>
        <taxon>Embryophyta</taxon>
        <taxon>Tracheophyta</taxon>
        <taxon>Spermatophyta</taxon>
        <taxon>Magnoliopsida</taxon>
        <taxon>Liliopsida</taxon>
        <taxon>Poales</taxon>
        <taxon>Poaceae</taxon>
        <taxon>PACMAD clade</taxon>
        <taxon>Arundinoideae</taxon>
        <taxon>Arundineae</taxon>
        <taxon>Arundo</taxon>
    </lineage>
</organism>